<evidence type="ECO:0000256" key="5">
    <source>
        <dbReference type="ARBA" id="ARBA00023002"/>
    </source>
</evidence>
<evidence type="ECO:0000256" key="4">
    <source>
        <dbReference type="ARBA" id="ARBA00022723"/>
    </source>
</evidence>
<evidence type="ECO:0000256" key="9">
    <source>
        <dbReference type="RuleBase" id="RU000461"/>
    </source>
</evidence>
<dbReference type="GO" id="GO:0044550">
    <property type="term" value="P:secondary metabolite biosynthetic process"/>
    <property type="evidence" value="ECO:0007669"/>
    <property type="project" value="UniProtKB-ARBA"/>
</dbReference>
<keyword evidence="4 8" id="KW-0479">Metal-binding</keyword>
<dbReference type="InterPro" id="IPR017972">
    <property type="entry name" value="Cyt_P450_CS"/>
</dbReference>
<dbReference type="Proteomes" id="UP001642360">
    <property type="component" value="Unassembled WGS sequence"/>
</dbReference>
<dbReference type="InterPro" id="IPR036396">
    <property type="entry name" value="Cyt_P450_sf"/>
</dbReference>
<dbReference type="InterPro" id="IPR002401">
    <property type="entry name" value="Cyt_P450_E_grp-I"/>
</dbReference>
<evidence type="ECO:0000256" key="2">
    <source>
        <dbReference type="ARBA" id="ARBA00010617"/>
    </source>
</evidence>
<evidence type="ECO:0008006" key="13">
    <source>
        <dbReference type="Google" id="ProtNLM"/>
    </source>
</evidence>
<gene>
    <name evidence="11" type="ORF">ILEXP_LOCUS29938</name>
</gene>
<keyword evidence="10" id="KW-1133">Transmembrane helix</keyword>
<keyword evidence="10" id="KW-0472">Membrane</keyword>
<sequence>MKINNNTLVTSFNSSTLFQGSQDMVSIELPLILLSFSFSTVLLTALLFFLFVKNKSKPIGNKSKLPLPPGPKPWPIVGNLPEMLSNKPISQWIHNLMDEMNTEIACIRLGKVHVITVTSPELGREFLKKQDAIFSSRPICMAADLASNGYLSVALVPSGEQWKKMRRILASEVLSQAKHRWLQGKRDEEADNLVRYVYNQCKITMEGGVVNVRIATQHYCGNVIRKMIFGKRFFGKGMEDGGPGVEEEEHVAGLFTILRYLYAFGISDYLPCLRGFDIDGHVKIMKKALGTVRKYHDPEIDQRIGQWTEGSKKEKEDLLDVLITLKDIDGRPVLSAEEIKAQIVELMIATVDNPSNGVEWALAEMINQPQTIEKAIEELDRVVGKERLVQESDLPHLNYVKACAREAFRLHPFAPFNVPHVSLADTTVAGYFIPKGSHVLLSRPGLGRNPRVWEEPLKFKPERHLKDAGSEVGLSDPELKMFSFSTGRRGCAGVTLGSTMTAILLARLLQGFTWKFPPCVSSVDLREAQTDHSLAHPLLALAQPRLGENLYIAA</sequence>
<accession>A0ABC8SVC6</accession>
<name>A0ABC8SVC6_9AQUA</name>
<protein>
    <recommendedName>
        <fullName evidence="13">Cytochrome P450</fullName>
    </recommendedName>
</protein>
<reference evidence="11 12" key="1">
    <citation type="submission" date="2024-02" db="EMBL/GenBank/DDBJ databases">
        <authorList>
            <person name="Vignale AGUSTIN F."/>
            <person name="Sosa J E."/>
            <person name="Modenutti C."/>
        </authorList>
    </citation>
    <scope>NUCLEOTIDE SEQUENCE [LARGE SCALE GENOMIC DNA]</scope>
</reference>
<dbReference type="PROSITE" id="PS00086">
    <property type="entry name" value="CYTOCHROME_P450"/>
    <property type="match status" value="1"/>
</dbReference>
<dbReference type="FunFam" id="1.10.630.10:FF:000037">
    <property type="entry name" value="Cytochrome P450 9"/>
    <property type="match status" value="1"/>
</dbReference>
<evidence type="ECO:0000256" key="6">
    <source>
        <dbReference type="ARBA" id="ARBA00023004"/>
    </source>
</evidence>
<dbReference type="GO" id="GO:0046872">
    <property type="term" value="F:metal ion binding"/>
    <property type="evidence" value="ECO:0007669"/>
    <property type="project" value="UniProtKB-KW"/>
</dbReference>
<keyword evidence="3 8" id="KW-0349">Heme</keyword>
<keyword evidence="6 8" id="KW-0408">Iron</keyword>
<evidence type="ECO:0000256" key="1">
    <source>
        <dbReference type="ARBA" id="ARBA00001971"/>
    </source>
</evidence>
<comment type="caution">
    <text evidence="11">The sequence shown here is derived from an EMBL/GenBank/DDBJ whole genome shotgun (WGS) entry which is preliminary data.</text>
</comment>
<dbReference type="Pfam" id="PF00067">
    <property type="entry name" value="p450"/>
    <property type="match status" value="1"/>
</dbReference>
<organism evidence="11 12">
    <name type="scientific">Ilex paraguariensis</name>
    <name type="common">yerba mate</name>
    <dbReference type="NCBI Taxonomy" id="185542"/>
    <lineage>
        <taxon>Eukaryota</taxon>
        <taxon>Viridiplantae</taxon>
        <taxon>Streptophyta</taxon>
        <taxon>Embryophyta</taxon>
        <taxon>Tracheophyta</taxon>
        <taxon>Spermatophyta</taxon>
        <taxon>Magnoliopsida</taxon>
        <taxon>eudicotyledons</taxon>
        <taxon>Gunneridae</taxon>
        <taxon>Pentapetalae</taxon>
        <taxon>asterids</taxon>
        <taxon>campanulids</taxon>
        <taxon>Aquifoliales</taxon>
        <taxon>Aquifoliaceae</taxon>
        <taxon>Ilex</taxon>
    </lineage>
</organism>
<dbReference type="PANTHER" id="PTHR47944:SF4">
    <property type="entry name" value="OS09G0441700 PROTEIN"/>
    <property type="match status" value="1"/>
</dbReference>
<dbReference type="EMBL" id="CAUOFW020003629">
    <property type="protein sequence ID" value="CAK9161151.1"/>
    <property type="molecule type" value="Genomic_DNA"/>
</dbReference>
<dbReference type="PRINTS" id="PR00463">
    <property type="entry name" value="EP450I"/>
</dbReference>
<evidence type="ECO:0000313" key="12">
    <source>
        <dbReference type="Proteomes" id="UP001642360"/>
    </source>
</evidence>
<keyword evidence="7 9" id="KW-0503">Monooxygenase</keyword>
<evidence type="ECO:0000256" key="10">
    <source>
        <dbReference type="SAM" id="Phobius"/>
    </source>
</evidence>
<dbReference type="SUPFAM" id="SSF48264">
    <property type="entry name" value="Cytochrome P450"/>
    <property type="match status" value="1"/>
</dbReference>
<dbReference type="InterPro" id="IPR001128">
    <property type="entry name" value="Cyt_P450"/>
</dbReference>
<evidence type="ECO:0000256" key="7">
    <source>
        <dbReference type="ARBA" id="ARBA00023033"/>
    </source>
</evidence>
<dbReference type="GO" id="GO:0004497">
    <property type="term" value="F:monooxygenase activity"/>
    <property type="evidence" value="ECO:0007669"/>
    <property type="project" value="UniProtKB-KW"/>
</dbReference>
<keyword evidence="10" id="KW-0812">Transmembrane</keyword>
<dbReference type="PANTHER" id="PTHR47944">
    <property type="entry name" value="CYTOCHROME P450 98A9"/>
    <property type="match status" value="1"/>
</dbReference>
<evidence type="ECO:0000256" key="8">
    <source>
        <dbReference type="PIRSR" id="PIRSR602401-1"/>
    </source>
</evidence>
<comment type="similarity">
    <text evidence="2 9">Belongs to the cytochrome P450 family.</text>
</comment>
<keyword evidence="5 9" id="KW-0560">Oxidoreductase</keyword>
<feature type="transmembrane region" description="Helical" evidence="10">
    <location>
        <begin position="31"/>
        <end position="52"/>
    </location>
</feature>
<feature type="binding site" description="axial binding residue" evidence="8">
    <location>
        <position position="491"/>
    </location>
    <ligand>
        <name>heme</name>
        <dbReference type="ChEBI" id="CHEBI:30413"/>
    </ligand>
    <ligandPart>
        <name>Fe</name>
        <dbReference type="ChEBI" id="CHEBI:18248"/>
    </ligandPart>
</feature>
<keyword evidence="12" id="KW-1185">Reference proteome</keyword>
<evidence type="ECO:0000256" key="3">
    <source>
        <dbReference type="ARBA" id="ARBA00022617"/>
    </source>
</evidence>
<proteinExistence type="inferred from homology"/>
<evidence type="ECO:0000313" key="11">
    <source>
        <dbReference type="EMBL" id="CAK9161151.1"/>
    </source>
</evidence>
<dbReference type="Gene3D" id="1.10.630.10">
    <property type="entry name" value="Cytochrome P450"/>
    <property type="match status" value="1"/>
</dbReference>
<dbReference type="AlphaFoldDB" id="A0ABC8SVC6"/>
<comment type="cofactor">
    <cofactor evidence="1 8">
        <name>heme</name>
        <dbReference type="ChEBI" id="CHEBI:30413"/>
    </cofactor>
</comment>